<sequence>MISPLDINKVTAAAYLHVYATLRPTEAERGQPYIATLVSLDDRPVPALDDLARDSVASQFHAERVGTPEEGTSEDETSNEAHEGNETSGEASSTSYAQSTTTVGLSLTIDDVQGMLLDQRILIEMQLRTVKLEIMQHVSDEFKKLRTSYPLSSPYPTLQPLHTMQATTRRLMVQTKTWRLTGKREMVCALLKNTWSHARTSKTCHCPLEPKVCKALERGHHSSPSDHDEDRDMLPTGTEYLQNTADIEPCPNNDSVPVPAGTDEVQVIPSFIKN</sequence>
<proteinExistence type="predicted"/>
<reference evidence="2 3" key="1">
    <citation type="submission" date="2019-12" db="EMBL/GenBank/DDBJ databases">
        <authorList>
            <person name="Alioto T."/>
            <person name="Alioto T."/>
            <person name="Gomez Garrido J."/>
        </authorList>
    </citation>
    <scope>NUCLEOTIDE SEQUENCE [LARGE SCALE GENOMIC DNA]</scope>
</reference>
<feature type="region of interest" description="Disordered" evidence="1">
    <location>
        <begin position="58"/>
        <end position="97"/>
    </location>
</feature>
<evidence type="ECO:0000256" key="1">
    <source>
        <dbReference type="SAM" id="MobiDB-lite"/>
    </source>
</evidence>
<keyword evidence="3" id="KW-1185">Reference proteome</keyword>
<evidence type="ECO:0000313" key="2">
    <source>
        <dbReference type="EMBL" id="CAA2977864.1"/>
    </source>
</evidence>
<name>A0A8S0RF63_OLEEU</name>
<evidence type="ECO:0000313" key="3">
    <source>
        <dbReference type="Proteomes" id="UP000594638"/>
    </source>
</evidence>
<dbReference type="Proteomes" id="UP000594638">
    <property type="component" value="Unassembled WGS sequence"/>
</dbReference>
<gene>
    <name evidence="2" type="ORF">OLEA9_A111744</name>
</gene>
<organism evidence="2 3">
    <name type="scientific">Olea europaea subsp. europaea</name>
    <dbReference type="NCBI Taxonomy" id="158383"/>
    <lineage>
        <taxon>Eukaryota</taxon>
        <taxon>Viridiplantae</taxon>
        <taxon>Streptophyta</taxon>
        <taxon>Embryophyta</taxon>
        <taxon>Tracheophyta</taxon>
        <taxon>Spermatophyta</taxon>
        <taxon>Magnoliopsida</taxon>
        <taxon>eudicotyledons</taxon>
        <taxon>Gunneridae</taxon>
        <taxon>Pentapetalae</taxon>
        <taxon>asterids</taxon>
        <taxon>lamiids</taxon>
        <taxon>Lamiales</taxon>
        <taxon>Oleaceae</taxon>
        <taxon>Oleeae</taxon>
        <taxon>Olea</taxon>
    </lineage>
</organism>
<dbReference type="Gramene" id="OE9A111744T1">
    <property type="protein sequence ID" value="OE9A111744C1"/>
    <property type="gene ID" value="OE9A111744"/>
</dbReference>
<accession>A0A8S0RF63</accession>
<dbReference type="AlphaFoldDB" id="A0A8S0RF63"/>
<comment type="caution">
    <text evidence="2">The sequence shown here is derived from an EMBL/GenBank/DDBJ whole genome shotgun (WGS) entry which is preliminary data.</text>
</comment>
<protein>
    <submittedName>
        <fullName evidence="2">Uncharacterized protein</fullName>
    </submittedName>
</protein>
<dbReference type="EMBL" id="CACTIH010003613">
    <property type="protein sequence ID" value="CAA2977864.1"/>
    <property type="molecule type" value="Genomic_DNA"/>
</dbReference>